<evidence type="ECO:0000256" key="2">
    <source>
        <dbReference type="ARBA" id="ARBA00023008"/>
    </source>
</evidence>
<dbReference type="InterPro" id="IPR008922">
    <property type="entry name" value="Di-copper_centre_dom_sf"/>
</dbReference>
<dbReference type="Gene3D" id="1.10.1280.10">
    <property type="entry name" value="Di-copper center containing domain from catechol oxidase"/>
    <property type="match status" value="1"/>
</dbReference>
<comment type="caution">
    <text evidence="7">The sequence shown here is derived from an EMBL/GenBank/DDBJ whole genome shotgun (WGS) entry which is preliminary data.</text>
</comment>
<dbReference type="GO" id="GO:0046872">
    <property type="term" value="F:metal ion binding"/>
    <property type="evidence" value="ECO:0007669"/>
    <property type="project" value="UniProtKB-KW"/>
</dbReference>
<dbReference type="InterPro" id="IPR050316">
    <property type="entry name" value="Tyrosinase/Hemocyanin"/>
</dbReference>
<evidence type="ECO:0000256" key="4">
    <source>
        <dbReference type="SAM" id="SignalP"/>
    </source>
</evidence>
<feature type="domain" description="Tyrosinase copper-binding" evidence="5">
    <location>
        <begin position="91"/>
        <end position="108"/>
    </location>
</feature>
<keyword evidence="2" id="KW-0186">Copper</keyword>
<dbReference type="Pfam" id="PF00264">
    <property type="entry name" value="Tyrosinase"/>
    <property type="match status" value="1"/>
</dbReference>
<feature type="signal peptide" evidence="4">
    <location>
        <begin position="1"/>
        <end position="20"/>
    </location>
</feature>
<dbReference type="PROSITE" id="PS00497">
    <property type="entry name" value="TYROSINASE_1"/>
    <property type="match status" value="1"/>
</dbReference>
<reference evidence="7 8" key="1">
    <citation type="journal article" date="2014" name="Genome Announc.">
        <title>Draft genome sequence of the pathogenic fungus Scedosporium apiospermum.</title>
        <authorList>
            <person name="Vandeputte P."/>
            <person name="Ghamrawi S."/>
            <person name="Rechenmann M."/>
            <person name="Iltis A."/>
            <person name="Giraud S."/>
            <person name="Fleury M."/>
            <person name="Thornton C."/>
            <person name="Delhaes L."/>
            <person name="Meyer W."/>
            <person name="Papon N."/>
            <person name="Bouchara J.P."/>
        </authorList>
    </citation>
    <scope>NUCLEOTIDE SEQUENCE [LARGE SCALE GENOMIC DNA]</scope>
    <source>
        <strain evidence="7 8">IHEM 14462</strain>
    </source>
</reference>
<feature type="region of interest" description="Disordered" evidence="3">
    <location>
        <begin position="264"/>
        <end position="354"/>
    </location>
</feature>
<dbReference type="RefSeq" id="XP_016643771.1">
    <property type="nucleotide sequence ID" value="XM_016786795.1"/>
</dbReference>
<dbReference type="Proteomes" id="UP000028545">
    <property type="component" value="Unassembled WGS sequence"/>
</dbReference>
<dbReference type="InterPro" id="IPR002227">
    <property type="entry name" value="Tyrosinase_Cu-bd"/>
</dbReference>
<evidence type="ECO:0000256" key="3">
    <source>
        <dbReference type="SAM" id="MobiDB-lite"/>
    </source>
</evidence>
<evidence type="ECO:0000313" key="7">
    <source>
        <dbReference type="EMBL" id="KEZ43972.1"/>
    </source>
</evidence>
<dbReference type="OrthoDB" id="6132182at2759"/>
<dbReference type="PROSITE" id="PS00498">
    <property type="entry name" value="TYROSINASE_2"/>
    <property type="match status" value="1"/>
</dbReference>
<sequence>MALSLRNLVVSFLAAGTALGAPAIQERQETAACTSTKKRRSWHSLSDEEKQTYIEAELCLMNTPSTSDLRGSRTKFDDFQAIHVLQAEIAHFVGQFLPFHRLFVYAHEYALETECGYEAGQPYWAEELDAGAFSKSILFDPELGFGGNGVGDSQCIQDGPFANYTNPLGPGYEISDHCIQRQISDRASTSAQESVLERCMNMTDFMDFWPCIEGGPHGAGHGGVGAQMLNPISSPGDPLFMLHHTWLDRLWAKWQEQDPETRLSAIGGNNRGGLGGGFPGGGFPGGGFPGGDFPDFPGFPGDFPGFPGGPDGDGPIPEDPENPPEGDPEGAPAPPFGGGGGGAFMGMIRPDDVPEPQVIGDPGNDTTLDHLLEMYGIVEDRTIAEVMDISDLCYEYD</sequence>
<organism evidence="7 8">
    <name type="scientific">Pseudallescheria apiosperma</name>
    <name type="common">Scedosporium apiospermum</name>
    <dbReference type="NCBI Taxonomy" id="563466"/>
    <lineage>
        <taxon>Eukaryota</taxon>
        <taxon>Fungi</taxon>
        <taxon>Dikarya</taxon>
        <taxon>Ascomycota</taxon>
        <taxon>Pezizomycotina</taxon>
        <taxon>Sordariomycetes</taxon>
        <taxon>Hypocreomycetidae</taxon>
        <taxon>Microascales</taxon>
        <taxon>Microascaceae</taxon>
        <taxon>Scedosporium</taxon>
    </lineage>
</organism>
<keyword evidence="4" id="KW-0732">Signal</keyword>
<keyword evidence="1" id="KW-0479">Metal-binding</keyword>
<gene>
    <name evidence="7" type="ORF">SAPIO_CDS4183</name>
</gene>
<feature type="compositionally biased region" description="Gly residues" evidence="3">
    <location>
        <begin position="269"/>
        <end position="290"/>
    </location>
</feature>
<dbReference type="GO" id="GO:0016491">
    <property type="term" value="F:oxidoreductase activity"/>
    <property type="evidence" value="ECO:0007669"/>
    <property type="project" value="InterPro"/>
</dbReference>
<dbReference type="PANTHER" id="PTHR11474">
    <property type="entry name" value="TYROSINASE FAMILY MEMBER"/>
    <property type="match status" value="1"/>
</dbReference>
<dbReference type="HOGENOM" id="CLU_035914_2_0_1"/>
<protein>
    <recommendedName>
        <fullName evidence="5 6">Tyrosinase copper-binding domain-containing protein</fullName>
    </recommendedName>
</protein>
<feature type="compositionally biased region" description="Acidic residues" evidence="3">
    <location>
        <begin position="316"/>
        <end position="328"/>
    </location>
</feature>
<dbReference type="KEGG" id="sapo:SAPIO_CDS4183"/>
<dbReference type="PRINTS" id="PR00092">
    <property type="entry name" value="TYROSINASE"/>
</dbReference>
<dbReference type="EMBL" id="JOWA01000090">
    <property type="protein sequence ID" value="KEZ43972.1"/>
    <property type="molecule type" value="Genomic_DNA"/>
</dbReference>
<feature type="compositionally biased region" description="Low complexity" evidence="3">
    <location>
        <begin position="291"/>
        <end position="305"/>
    </location>
</feature>
<evidence type="ECO:0000256" key="1">
    <source>
        <dbReference type="ARBA" id="ARBA00022723"/>
    </source>
</evidence>
<evidence type="ECO:0000313" key="8">
    <source>
        <dbReference type="Proteomes" id="UP000028545"/>
    </source>
</evidence>
<evidence type="ECO:0000259" key="6">
    <source>
        <dbReference type="PROSITE" id="PS00498"/>
    </source>
</evidence>
<dbReference type="GeneID" id="27723255"/>
<dbReference type="OMA" id="ELCLMSH"/>
<proteinExistence type="predicted"/>
<dbReference type="PANTHER" id="PTHR11474:SF126">
    <property type="entry name" value="TYROSINASE-LIKE PROTEIN TYR-1-RELATED"/>
    <property type="match status" value="1"/>
</dbReference>
<name>A0A084G9G0_PSEDA</name>
<dbReference type="SUPFAM" id="SSF48056">
    <property type="entry name" value="Di-copper centre-containing domain"/>
    <property type="match status" value="1"/>
</dbReference>
<feature type="chain" id="PRO_5001775529" description="Tyrosinase copper-binding domain-containing protein" evidence="4">
    <location>
        <begin position="21"/>
        <end position="397"/>
    </location>
</feature>
<keyword evidence="8" id="KW-1185">Reference proteome</keyword>
<dbReference type="AlphaFoldDB" id="A0A084G9G0"/>
<evidence type="ECO:0000259" key="5">
    <source>
        <dbReference type="PROSITE" id="PS00497"/>
    </source>
</evidence>
<dbReference type="VEuPathDB" id="FungiDB:SAPIO_CDS4183"/>
<accession>A0A084G9G0</accession>
<feature type="domain" description="Tyrosinase copper-binding" evidence="6">
    <location>
        <begin position="237"/>
        <end position="248"/>
    </location>
</feature>